<feature type="domain" description="RapZ C-terminal" evidence="1">
    <location>
        <begin position="22"/>
        <end position="141"/>
    </location>
</feature>
<gene>
    <name evidence="2" type="ORF">S01H1_50433</name>
</gene>
<dbReference type="Pfam" id="PF22740">
    <property type="entry name" value="PapZ_C"/>
    <property type="match status" value="1"/>
</dbReference>
<dbReference type="InterPro" id="IPR005337">
    <property type="entry name" value="RapZ-like"/>
</dbReference>
<dbReference type="AlphaFoldDB" id="X0WAZ7"/>
<comment type="caution">
    <text evidence="2">The sequence shown here is derived from an EMBL/GenBank/DDBJ whole genome shotgun (WGS) entry which is preliminary data.</text>
</comment>
<dbReference type="PANTHER" id="PTHR30448">
    <property type="entry name" value="RNASE ADAPTER PROTEIN RAPZ"/>
    <property type="match status" value="1"/>
</dbReference>
<evidence type="ECO:0000313" key="2">
    <source>
        <dbReference type="EMBL" id="GAG28094.1"/>
    </source>
</evidence>
<dbReference type="GO" id="GO:0005524">
    <property type="term" value="F:ATP binding"/>
    <property type="evidence" value="ECO:0007669"/>
    <property type="project" value="InterPro"/>
</dbReference>
<reference evidence="2" key="1">
    <citation type="journal article" date="2014" name="Front. Microbiol.">
        <title>High frequency of phylogenetically diverse reductive dehalogenase-homologous genes in deep subseafloor sedimentary metagenomes.</title>
        <authorList>
            <person name="Kawai M."/>
            <person name="Futagami T."/>
            <person name="Toyoda A."/>
            <person name="Takaki Y."/>
            <person name="Nishi S."/>
            <person name="Hori S."/>
            <person name="Arai W."/>
            <person name="Tsubouchi T."/>
            <person name="Morono Y."/>
            <person name="Uchiyama I."/>
            <person name="Ito T."/>
            <person name="Fujiyama A."/>
            <person name="Inagaki F."/>
            <person name="Takami H."/>
        </authorList>
    </citation>
    <scope>NUCLEOTIDE SEQUENCE</scope>
    <source>
        <strain evidence="2">Expedition CK06-06</strain>
    </source>
</reference>
<dbReference type="PANTHER" id="PTHR30448:SF0">
    <property type="entry name" value="RNASE ADAPTER PROTEIN RAPZ"/>
    <property type="match status" value="1"/>
</dbReference>
<accession>X0WAZ7</accession>
<evidence type="ECO:0000259" key="1">
    <source>
        <dbReference type="Pfam" id="PF22740"/>
    </source>
</evidence>
<sequence>LTLGELKEILSSFLELKASREMKLSIVSFGYKYGLPLDADLVMDVRFLPNPNYIPGLKGKTGLNKPVINFLVKNPVTREFLKKYIEMINSLIPLYIREGKSYLTIAIGCTGGRHRSVFIADHIAKTLNSRGFRVSEFHRDMRK</sequence>
<protein>
    <recommendedName>
        <fullName evidence="1">RapZ C-terminal domain-containing protein</fullName>
    </recommendedName>
</protein>
<organism evidence="2">
    <name type="scientific">marine sediment metagenome</name>
    <dbReference type="NCBI Taxonomy" id="412755"/>
    <lineage>
        <taxon>unclassified sequences</taxon>
        <taxon>metagenomes</taxon>
        <taxon>ecological metagenomes</taxon>
    </lineage>
</organism>
<dbReference type="InterPro" id="IPR053931">
    <property type="entry name" value="RapZ_C"/>
</dbReference>
<feature type="non-terminal residue" evidence="2">
    <location>
        <position position="1"/>
    </location>
</feature>
<name>X0WAZ7_9ZZZZ</name>
<proteinExistence type="predicted"/>
<dbReference type="EMBL" id="BARS01032495">
    <property type="protein sequence ID" value="GAG28094.1"/>
    <property type="molecule type" value="Genomic_DNA"/>
</dbReference>